<reference evidence="7" key="1">
    <citation type="journal article" date="2019" name="Int. J. Syst. Evol. Microbiol.">
        <title>The Global Catalogue of Microorganisms (GCM) 10K type strain sequencing project: providing services to taxonomists for standard genome sequencing and annotation.</title>
        <authorList>
            <consortium name="The Broad Institute Genomics Platform"/>
            <consortium name="The Broad Institute Genome Sequencing Center for Infectious Disease"/>
            <person name="Wu L."/>
            <person name="Ma J."/>
        </authorList>
    </citation>
    <scope>NUCLEOTIDE SEQUENCE [LARGE SCALE GENOMIC DNA]</scope>
    <source>
        <strain evidence="7">CCUG 30340</strain>
    </source>
</reference>
<comment type="catalytic activity">
    <reaction evidence="3 4">
        <text>thymidine + phosphate = 2-deoxy-alpha-D-ribose 1-phosphate + thymine</text>
        <dbReference type="Rhea" id="RHEA:16037"/>
        <dbReference type="ChEBI" id="CHEBI:17748"/>
        <dbReference type="ChEBI" id="CHEBI:17821"/>
        <dbReference type="ChEBI" id="CHEBI:43474"/>
        <dbReference type="ChEBI" id="CHEBI:57259"/>
        <dbReference type="EC" id="2.4.2.4"/>
    </reaction>
</comment>
<evidence type="ECO:0000256" key="2">
    <source>
        <dbReference type="ARBA" id="ARBA00022679"/>
    </source>
</evidence>
<dbReference type="InterPro" id="IPR035902">
    <property type="entry name" value="Nuc_phospho_transferase"/>
</dbReference>
<dbReference type="InterPro" id="IPR013466">
    <property type="entry name" value="Thymidine/AMP_Pase"/>
</dbReference>
<evidence type="ECO:0000313" key="6">
    <source>
        <dbReference type="EMBL" id="MFC4821766.1"/>
    </source>
</evidence>
<dbReference type="Gene3D" id="3.90.1170.30">
    <property type="entry name" value="Pyrimidine nucleoside phosphorylase-like, C-terminal domain"/>
    <property type="match status" value="1"/>
</dbReference>
<dbReference type="InterPro" id="IPR017459">
    <property type="entry name" value="Glycosyl_Trfase_fam3_N_dom"/>
</dbReference>
<dbReference type="SMART" id="SM00941">
    <property type="entry name" value="PYNP_C"/>
    <property type="match status" value="1"/>
</dbReference>
<dbReference type="InterPro" id="IPR036566">
    <property type="entry name" value="PYNP-like_C_sf"/>
</dbReference>
<gene>
    <name evidence="6" type="ORF">ACFO6Q_15670</name>
</gene>
<dbReference type="SUPFAM" id="SSF47648">
    <property type="entry name" value="Nucleoside phosphorylase/phosphoribosyltransferase N-terminal domain"/>
    <property type="match status" value="1"/>
</dbReference>
<evidence type="ECO:0000256" key="1">
    <source>
        <dbReference type="ARBA" id="ARBA00022676"/>
    </source>
</evidence>
<dbReference type="NCBIfam" id="NF003338">
    <property type="entry name" value="PRK04350.1"/>
    <property type="match status" value="1"/>
</dbReference>
<evidence type="ECO:0000256" key="4">
    <source>
        <dbReference type="HAMAP-Rule" id="MF_00703"/>
    </source>
</evidence>
<dbReference type="SUPFAM" id="SSF54680">
    <property type="entry name" value="Pyrimidine nucleoside phosphorylase C-terminal domain"/>
    <property type="match status" value="1"/>
</dbReference>
<dbReference type="SUPFAM" id="SSF52418">
    <property type="entry name" value="Nucleoside phosphorylase/phosphoribosyltransferase catalytic domain"/>
    <property type="match status" value="1"/>
</dbReference>
<proteinExistence type="inferred from homology"/>
<accession>A0ABV9QYA8</accession>
<comment type="caution">
    <text evidence="6">The sequence shown here is derived from an EMBL/GenBank/DDBJ whole genome shotgun (WGS) entry which is preliminary data.</text>
</comment>
<dbReference type="EC" id="2.4.2.4" evidence="4"/>
<dbReference type="InterPro" id="IPR036320">
    <property type="entry name" value="Glycosyl_Trfase_fam3_N_dom_sf"/>
</dbReference>
<dbReference type="Pfam" id="PF07831">
    <property type="entry name" value="PYNP_C"/>
    <property type="match status" value="1"/>
</dbReference>
<protein>
    <recommendedName>
        <fullName evidence="4">Putative thymidine phosphorylase</fullName>
        <ecNumber evidence="4">2.4.2.4</ecNumber>
    </recommendedName>
    <alternativeName>
        <fullName evidence="4">TdRPase</fullName>
    </alternativeName>
</protein>
<evidence type="ECO:0000256" key="3">
    <source>
        <dbReference type="ARBA" id="ARBA00048550"/>
    </source>
</evidence>
<dbReference type="HAMAP" id="MF_00703">
    <property type="entry name" value="Thymid_phosp_2"/>
    <property type="match status" value="1"/>
</dbReference>
<comment type="similarity">
    <text evidence="4">Belongs to the thymidine/pyrimidine-nucleoside phosphorylase family. Type 2 subfamily.</text>
</comment>
<dbReference type="Gene3D" id="1.20.970.50">
    <property type="match status" value="1"/>
</dbReference>
<dbReference type="PANTHER" id="PTHR10515">
    <property type="entry name" value="THYMIDINE PHOSPHORYLASE"/>
    <property type="match status" value="1"/>
</dbReference>
<name>A0ABV9QYA8_9GAMM</name>
<dbReference type="InterPro" id="IPR013102">
    <property type="entry name" value="PYNP_C"/>
</dbReference>
<evidence type="ECO:0000313" key="7">
    <source>
        <dbReference type="Proteomes" id="UP001595886"/>
    </source>
</evidence>
<dbReference type="Gene3D" id="3.40.1030.10">
    <property type="entry name" value="Nucleoside phosphorylase/phosphoribosyltransferase catalytic domain"/>
    <property type="match status" value="1"/>
</dbReference>
<sequence>MVLSSDASRCAAGAFPSPGVSPLRLTRIGIDTYRESVVYMHRDCGVCRSEGFESLSRVVVSSQGRSIVATLNVLTGERFAADVAGLSEAAWRRLGASEGALATFAHPPQAESAGDLRARLYGHALNEEQYLRLLRDAVAGRLSDIELAAFVAAGVGDRVDLEETVALTRAMVRVGDRLQWPRALVVDKHCVGGLPGNRTTPIVVAIVAAAGLLIPKTSSRAITSPAGTADTMAVLAPVDLDLAAMRRVVEREGGCLVWGGAANLSPADDTLIRVERPLDVDSDTQLTASVLSKKLAAGATHVVLDLPVGPTAKIRSVQAAQALGARLLAVARATGLHATLRVTDGTQPVGNGIGPALEARDVLAVLRGEPDAPDDLRASALELAGVALEFDPAVRAGEGRECACRLLRDGSAWRKFEAICVAQGGLSEPPQAPQRIELPAPRSGIVSRFDNRRLARLAKLAGAPRAPAAGLRLHAHVGQPVAPGEPLLTLHAQTRGELDYARGYFARHTDMIVVEDAP</sequence>
<keyword evidence="2 4" id="KW-0808">Transferase</keyword>
<dbReference type="NCBIfam" id="TIGR02645">
    <property type="entry name" value="ARCH_P_rylase"/>
    <property type="match status" value="1"/>
</dbReference>
<dbReference type="EMBL" id="JBHSHD010000010">
    <property type="protein sequence ID" value="MFC4821766.1"/>
    <property type="molecule type" value="Genomic_DNA"/>
</dbReference>
<keyword evidence="7" id="KW-1185">Reference proteome</keyword>
<keyword evidence="1 4" id="KW-0328">Glycosyltransferase</keyword>
<dbReference type="Proteomes" id="UP001595886">
    <property type="component" value="Unassembled WGS sequence"/>
</dbReference>
<dbReference type="Pfam" id="PF02885">
    <property type="entry name" value="Glycos_trans_3N"/>
    <property type="match status" value="1"/>
</dbReference>
<dbReference type="PANTHER" id="PTHR10515:SF0">
    <property type="entry name" value="THYMIDINE PHOSPHORYLASE"/>
    <property type="match status" value="1"/>
</dbReference>
<dbReference type="InterPro" id="IPR028579">
    <property type="entry name" value="Thym_Pase_Put"/>
</dbReference>
<feature type="domain" description="Pyrimidine nucleoside phosphorylase C-terminal" evidence="5">
    <location>
        <begin position="445"/>
        <end position="512"/>
    </location>
</feature>
<dbReference type="Pfam" id="PF00591">
    <property type="entry name" value="Glycos_transf_3"/>
    <property type="match status" value="1"/>
</dbReference>
<dbReference type="InterPro" id="IPR000312">
    <property type="entry name" value="Glycosyl_Trfase_fam3"/>
</dbReference>
<organism evidence="6 7">
    <name type="scientific">Dokdonella ginsengisoli</name>
    <dbReference type="NCBI Taxonomy" id="363846"/>
    <lineage>
        <taxon>Bacteria</taxon>
        <taxon>Pseudomonadati</taxon>
        <taxon>Pseudomonadota</taxon>
        <taxon>Gammaproteobacteria</taxon>
        <taxon>Lysobacterales</taxon>
        <taxon>Rhodanobacteraceae</taxon>
        <taxon>Dokdonella</taxon>
    </lineage>
</organism>
<evidence type="ECO:0000259" key="5">
    <source>
        <dbReference type="SMART" id="SM00941"/>
    </source>
</evidence>
<dbReference type="RefSeq" id="WP_380022036.1">
    <property type="nucleotide sequence ID" value="NZ_JBHSHD010000010.1"/>
</dbReference>
<dbReference type="InterPro" id="IPR000053">
    <property type="entry name" value="Thymidine/pyrmidine_PPase"/>
</dbReference>